<name>A0A0E9TR10_ANGAN</name>
<protein>
    <submittedName>
        <fullName evidence="1">Uncharacterized protein</fullName>
    </submittedName>
</protein>
<sequence>MNSGGGHFECRMSLYLYQVLHSFDFQFVSYLLNRSCQLQVAI</sequence>
<evidence type="ECO:0000313" key="1">
    <source>
        <dbReference type="EMBL" id="JAH55305.1"/>
    </source>
</evidence>
<reference evidence="1" key="2">
    <citation type="journal article" date="2015" name="Fish Shellfish Immunol.">
        <title>Early steps in the European eel (Anguilla anguilla)-Vibrio vulnificus interaction in the gills: Role of the RtxA13 toxin.</title>
        <authorList>
            <person name="Callol A."/>
            <person name="Pajuelo D."/>
            <person name="Ebbesson L."/>
            <person name="Teles M."/>
            <person name="MacKenzie S."/>
            <person name="Amaro C."/>
        </authorList>
    </citation>
    <scope>NUCLEOTIDE SEQUENCE</scope>
</reference>
<reference evidence="1" key="1">
    <citation type="submission" date="2014-11" db="EMBL/GenBank/DDBJ databases">
        <authorList>
            <person name="Amaro Gonzalez C."/>
        </authorList>
    </citation>
    <scope>NUCLEOTIDE SEQUENCE</scope>
</reference>
<dbReference type="EMBL" id="GBXM01053272">
    <property type="protein sequence ID" value="JAH55305.1"/>
    <property type="molecule type" value="Transcribed_RNA"/>
</dbReference>
<dbReference type="AlphaFoldDB" id="A0A0E9TR10"/>
<organism evidence="1">
    <name type="scientific">Anguilla anguilla</name>
    <name type="common">European freshwater eel</name>
    <name type="synonym">Muraena anguilla</name>
    <dbReference type="NCBI Taxonomy" id="7936"/>
    <lineage>
        <taxon>Eukaryota</taxon>
        <taxon>Metazoa</taxon>
        <taxon>Chordata</taxon>
        <taxon>Craniata</taxon>
        <taxon>Vertebrata</taxon>
        <taxon>Euteleostomi</taxon>
        <taxon>Actinopterygii</taxon>
        <taxon>Neopterygii</taxon>
        <taxon>Teleostei</taxon>
        <taxon>Anguilliformes</taxon>
        <taxon>Anguillidae</taxon>
        <taxon>Anguilla</taxon>
    </lineage>
</organism>
<accession>A0A0E9TR10</accession>
<proteinExistence type="predicted"/>